<accession>A0ABU2ZQ17</accession>
<dbReference type="Proteomes" id="UP001253545">
    <property type="component" value="Unassembled WGS sequence"/>
</dbReference>
<dbReference type="RefSeq" id="WP_311367066.1">
    <property type="nucleotide sequence ID" value="NZ_JAVRHX010000001.1"/>
</dbReference>
<dbReference type="InterPro" id="IPR009056">
    <property type="entry name" value="Cyt_c-like_dom"/>
</dbReference>
<keyword evidence="2 4" id="KW-0479">Metal-binding</keyword>
<reference evidence="7 8" key="1">
    <citation type="submission" date="2023-09" db="EMBL/GenBank/DDBJ databases">
        <authorList>
            <person name="Rey-Velasco X."/>
        </authorList>
    </citation>
    <scope>NUCLEOTIDE SEQUENCE [LARGE SCALE GENOMIC DNA]</scope>
    <source>
        <strain evidence="7 8">P117</strain>
    </source>
</reference>
<evidence type="ECO:0000256" key="3">
    <source>
        <dbReference type="ARBA" id="ARBA00023004"/>
    </source>
</evidence>
<feature type="chain" id="PRO_5046078965" evidence="5">
    <location>
        <begin position="24"/>
        <end position="800"/>
    </location>
</feature>
<evidence type="ECO:0000259" key="6">
    <source>
        <dbReference type="PROSITE" id="PS51007"/>
    </source>
</evidence>
<evidence type="ECO:0000256" key="4">
    <source>
        <dbReference type="PROSITE-ProRule" id="PRU00433"/>
    </source>
</evidence>
<keyword evidence="1 4" id="KW-0349">Heme</keyword>
<evidence type="ECO:0000313" key="8">
    <source>
        <dbReference type="Proteomes" id="UP001253545"/>
    </source>
</evidence>
<evidence type="ECO:0000256" key="1">
    <source>
        <dbReference type="ARBA" id="ARBA00022617"/>
    </source>
</evidence>
<dbReference type="PANTHER" id="PTHR33546">
    <property type="entry name" value="LARGE, MULTIFUNCTIONAL SECRETED PROTEIN-RELATED"/>
    <property type="match status" value="1"/>
</dbReference>
<dbReference type="Pfam" id="PF23500">
    <property type="entry name" value="DUF7133"/>
    <property type="match status" value="1"/>
</dbReference>
<gene>
    <name evidence="7" type="ORF">RM552_01710</name>
</gene>
<comment type="caution">
    <text evidence="7">The sequence shown here is derived from an EMBL/GenBank/DDBJ whole genome shotgun (WGS) entry which is preliminary data.</text>
</comment>
<protein>
    <submittedName>
        <fullName evidence="7">C-type cytochrome</fullName>
    </submittedName>
</protein>
<proteinExistence type="predicted"/>
<organism evidence="7 8">
    <name type="scientific">Glaciecola petra</name>
    <dbReference type="NCBI Taxonomy" id="3075602"/>
    <lineage>
        <taxon>Bacteria</taxon>
        <taxon>Pseudomonadati</taxon>
        <taxon>Pseudomonadota</taxon>
        <taxon>Gammaproteobacteria</taxon>
        <taxon>Alteromonadales</taxon>
        <taxon>Alteromonadaceae</taxon>
        <taxon>Glaciecola</taxon>
    </lineage>
</organism>
<dbReference type="NCBIfam" id="TIGR02604">
    <property type="entry name" value="Piru_Ver_Nterm"/>
    <property type="match status" value="1"/>
</dbReference>
<dbReference type="Gene3D" id="1.10.760.10">
    <property type="entry name" value="Cytochrome c-like domain"/>
    <property type="match status" value="1"/>
</dbReference>
<dbReference type="Pfam" id="PF00034">
    <property type="entry name" value="Cytochrom_C"/>
    <property type="match status" value="1"/>
</dbReference>
<dbReference type="SUPFAM" id="SSF50952">
    <property type="entry name" value="Soluble quinoprotein glucose dehydrogenase"/>
    <property type="match status" value="1"/>
</dbReference>
<keyword evidence="5" id="KW-0732">Signal</keyword>
<dbReference type="EMBL" id="JAVRHX010000001">
    <property type="protein sequence ID" value="MDT0593557.1"/>
    <property type="molecule type" value="Genomic_DNA"/>
</dbReference>
<dbReference type="InterPro" id="IPR036909">
    <property type="entry name" value="Cyt_c-like_dom_sf"/>
</dbReference>
<keyword evidence="3 4" id="KW-0408">Iron</keyword>
<dbReference type="PROSITE" id="PS51007">
    <property type="entry name" value="CYTC"/>
    <property type="match status" value="1"/>
</dbReference>
<dbReference type="PANTHER" id="PTHR33546:SF1">
    <property type="entry name" value="LARGE, MULTIFUNCTIONAL SECRETED PROTEIN"/>
    <property type="match status" value="1"/>
</dbReference>
<name>A0ABU2ZQ17_9ALTE</name>
<evidence type="ECO:0000256" key="5">
    <source>
        <dbReference type="SAM" id="SignalP"/>
    </source>
</evidence>
<dbReference type="SUPFAM" id="SSF46626">
    <property type="entry name" value="Cytochrome c"/>
    <property type="match status" value="1"/>
</dbReference>
<feature type="domain" description="Cytochrome c" evidence="6">
    <location>
        <begin position="670"/>
        <end position="766"/>
    </location>
</feature>
<keyword evidence="8" id="KW-1185">Reference proteome</keyword>
<sequence length="800" mass="89199">MKSRVSVLFCLLPLLLLSQAVMAFNQENKVAEKSAFKGDREGHVMKDPIDKKDIPPAPILTVAQALESMHVADGFVLENIISEPNIFNPVALAFDPDGRIWVAEMTRFMPDIKGTGEEVPEGNIAILEDTTGDGKLDTRTVFLNDVILPRTISIVEGGIFYADHTQLYFTEVVERDGVLVPGIREVADSEYAAGGNLEHKPNAMMYNIDNWYYNAKSSDRYKAVPMSHSTTSLPQSAKEIYRNKFWRLYKDKTDFRGQWGVTHDDFGRLYHNKNHEPISGEYLLPGSLRTNPEFKASPTAHLIGEKSVFPVRINPGVNRAYIDGVLVGEGENKGKLANFTAASGSLIYRGDNFPEDLYGLALTPEPAGNLISARRLLESEGQLSGVALLDKAEIIASTDERFRPVNLHNAPDGSIYIVDFYHGIIQHKEFLTSYLGKQIKDRELDQNNNSMGRLYRLRWNGKALPQPQSLSLLSTDELVPLLAHKNGWHRDTARRLIVQTGAVEQAKAVLDLIKNSHDERVIINGLWTLNGLERLNYEILNHFMRSGTNKVKASAIALSAYLPQRYHSELLKTLAELIETDYYLALQAALISGKLASKDSVWLSKKILDLYAEKPYVLEAVVSGFANNSKQFTAELAQYPNAEFRYIVDNLGKDPSQRNNRNQLATQGITLYDQGKTLYNGKGACSACHGADGNGIDGMGPTFWQSEWVITDKQRLAKVLLHGLSGPITVNGEQWKTNMVMPGYANNPVINDEELAAIATYLRNTWGNAADIDGQVSVELFKKVREETTGQTTPYQQDDF</sequence>
<evidence type="ECO:0000256" key="2">
    <source>
        <dbReference type="ARBA" id="ARBA00022723"/>
    </source>
</evidence>
<dbReference type="InterPro" id="IPR011041">
    <property type="entry name" value="Quinoprot_gluc/sorb_DH_b-prop"/>
</dbReference>
<dbReference type="InterPro" id="IPR055557">
    <property type="entry name" value="DUF7133"/>
</dbReference>
<feature type="signal peptide" evidence="5">
    <location>
        <begin position="1"/>
        <end position="23"/>
    </location>
</feature>
<dbReference type="InterPro" id="IPR013428">
    <property type="entry name" value="Membrane-bound_put_N"/>
</dbReference>
<evidence type="ECO:0000313" key="7">
    <source>
        <dbReference type="EMBL" id="MDT0593557.1"/>
    </source>
</evidence>